<feature type="signal peptide" evidence="1">
    <location>
        <begin position="1"/>
        <end position="18"/>
    </location>
</feature>
<dbReference type="Proteomes" id="UP000008068">
    <property type="component" value="Unassembled WGS sequence"/>
</dbReference>
<evidence type="ECO:0000256" key="1">
    <source>
        <dbReference type="SAM" id="SignalP"/>
    </source>
</evidence>
<evidence type="ECO:0000313" key="3">
    <source>
        <dbReference type="EMBL" id="EGT43524.1"/>
    </source>
</evidence>
<dbReference type="FunCoup" id="G0MTC0">
    <property type="interactions" value="178"/>
</dbReference>
<dbReference type="OrthoDB" id="5774917at2759"/>
<feature type="domain" description="DUF7622" evidence="2">
    <location>
        <begin position="165"/>
        <end position="241"/>
    </location>
</feature>
<dbReference type="InterPro" id="IPR056039">
    <property type="entry name" value="DUF7622"/>
</dbReference>
<sequence length="258" mass="28222">MLLFMFYVIVIQLQDVIGFLCICSGNMGSYCEEGCEAGSYCKTTWIVAGGAVRDTTCVTTRTDLTDQKCQTNRKGLVSCICNTEKCNDASFSIPSDAVLTVPPTIKCYNTDLNEDNFCFGHYCTYSAQVVYNDDLNSVNVCTLMDDSISCKCNTEFCNKNQPFQVPLGKVLCYIGPSSSIPRPPALKYCRGHLCFQGAVDYDGRIPRGCLSVSDNAPEALKKPGKYLMYKFCDQDLCNGDYTADLVTVEGSGTTAAPN</sequence>
<evidence type="ECO:0000259" key="2">
    <source>
        <dbReference type="Pfam" id="PF24602"/>
    </source>
</evidence>
<keyword evidence="1" id="KW-0732">Signal</keyword>
<protein>
    <recommendedName>
        <fullName evidence="2">DUF7622 domain-containing protein</fullName>
    </recommendedName>
</protein>
<organism evidence="4">
    <name type="scientific">Caenorhabditis brenneri</name>
    <name type="common">Nematode worm</name>
    <dbReference type="NCBI Taxonomy" id="135651"/>
    <lineage>
        <taxon>Eukaryota</taxon>
        <taxon>Metazoa</taxon>
        <taxon>Ecdysozoa</taxon>
        <taxon>Nematoda</taxon>
        <taxon>Chromadorea</taxon>
        <taxon>Rhabditida</taxon>
        <taxon>Rhabditina</taxon>
        <taxon>Rhabditomorpha</taxon>
        <taxon>Rhabditoidea</taxon>
        <taxon>Rhabditidae</taxon>
        <taxon>Peloderinae</taxon>
        <taxon>Caenorhabditis</taxon>
    </lineage>
</organism>
<name>G0MTC0_CAEBE</name>
<proteinExistence type="predicted"/>
<dbReference type="HOGENOM" id="CLU_1112173_0_0_1"/>
<evidence type="ECO:0000313" key="4">
    <source>
        <dbReference type="Proteomes" id="UP000008068"/>
    </source>
</evidence>
<dbReference type="PANTHER" id="PTHR37433:SF19">
    <property type="entry name" value="ACTIVIN_RECP DOMAIN-CONTAINING PROTEIN"/>
    <property type="match status" value="1"/>
</dbReference>
<dbReference type="Pfam" id="PF24602">
    <property type="entry name" value="DUF7622"/>
    <property type="match status" value="1"/>
</dbReference>
<keyword evidence="4" id="KW-1185">Reference proteome</keyword>
<dbReference type="OMA" id="CRGHLCY"/>
<dbReference type="AlphaFoldDB" id="G0MTC0"/>
<feature type="chain" id="PRO_5003404630" description="DUF7622 domain-containing protein" evidence="1">
    <location>
        <begin position="19"/>
        <end position="258"/>
    </location>
</feature>
<reference evidence="4" key="1">
    <citation type="submission" date="2011-07" db="EMBL/GenBank/DDBJ databases">
        <authorList>
            <consortium name="Caenorhabditis brenneri Sequencing and Analysis Consortium"/>
            <person name="Wilson R.K."/>
        </authorList>
    </citation>
    <scope>NUCLEOTIDE SEQUENCE [LARGE SCALE GENOMIC DNA]</scope>
    <source>
        <strain evidence="4">PB2801</strain>
    </source>
</reference>
<dbReference type="EMBL" id="GL379811">
    <property type="protein sequence ID" value="EGT43524.1"/>
    <property type="molecule type" value="Genomic_DNA"/>
</dbReference>
<gene>
    <name evidence="3" type="ORF">CAEBREN_09457</name>
</gene>
<dbReference type="InParanoid" id="G0MTC0"/>
<accession>G0MTC0</accession>
<dbReference type="eggNOG" id="ENOG502THJ4">
    <property type="taxonomic scope" value="Eukaryota"/>
</dbReference>
<dbReference type="PANTHER" id="PTHR37433">
    <property type="entry name" value="PROTEIN CBG25136-RELATED"/>
    <property type="match status" value="1"/>
</dbReference>